<keyword evidence="5" id="KW-0411">Iron-sulfur</keyword>
<dbReference type="Pfam" id="PF02754">
    <property type="entry name" value="CCG"/>
    <property type="match status" value="2"/>
</dbReference>
<gene>
    <name evidence="7" type="ordered locus">Daes_0792</name>
</gene>
<keyword evidence="4" id="KW-0408">Iron</keyword>
<dbReference type="AlphaFoldDB" id="E6VQT2"/>
<keyword evidence="2" id="KW-0479">Metal-binding</keyword>
<evidence type="ECO:0000256" key="4">
    <source>
        <dbReference type="ARBA" id="ARBA00023004"/>
    </source>
</evidence>
<dbReference type="PROSITE" id="PS01244">
    <property type="entry name" value="ACONITASE_2"/>
    <property type="match status" value="1"/>
</dbReference>
<dbReference type="Gene3D" id="1.10.1060.10">
    <property type="entry name" value="Alpha-helical ferredoxin"/>
    <property type="match status" value="1"/>
</dbReference>
<dbReference type="SUPFAM" id="SSF46548">
    <property type="entry name" value="alpha-helical ferredoxin"/>
    <property type="match status" value="1"/>
</dbReference>
<dbReference type="InterPro" id="IPR009051">
    <property type="entry name" value="Helical_ferredxn"/>
</dbReference>
<dbReference type="PROSITE" id="PS51379">
    <property type="entry name" value="4FE4S_FER_2"/>
    <property type="match status" value="1"/>
</dbReference>
<dbReference type="HOGENOM" id="CLU_727095_0_0_7"/>
<dbReference type="InterPro" id="IPR004017">
    <property type="entry name" value="Cys_rich_dom"/>
</dbReference>
<dbReference type="GO" id="GO:0046872">
    <property type="term" value="F:metal ion binding"/>
    <property type="evidence" value="ECO:0007669"/>
    <property type="project" value="UniProtKB-KW"/>
</dbReference>
<dbReference type="InterPro" id="IPR018136">
    <property type="entry name" value="Aconitase_4Fe-4S_BS"/>
</dbReference>
<dbReference type="Pfam" id="PF13183">
    <property type="entry name" value="Fer4_8"/>
    <property type="match status" value="1"/>
</dbReference>
<dbReference type="Proteomes" id="UP000002191">
    <property type="component" value="Chromosome"/>
</dbReference>
<dbReference type="eggNOG" id="COG0247">
    <property type="taxonomic scope" value="Bacteria"/>
</dbReference>
<dbReference type="InterPro" id="IPR017900">
    <property type="entry name" value="4Fe4S_Fe_S_CS"/>
</dbReference>
<evidence type="ECO:0000256" key="3">
    <source>
        <dbReference type="ARBA" id="ARBA00022737"/>
    </source>
</evidence>
<evidence type="ECO:0000313" key="7">
    <source>
        <dbReference type="EMBL" id="ADU61809.1"/>
    </source>
</evidence>
<evidence type="ECO:0000256" key="5">
    <source>
        <dbReference type="ARBA" id="ARBA00023014"/>
    </source>
</evidence>
<dbReference type="STRING" id="643562.Daes_0792"/>
<sequence>MAGECILCGKCLEVCPLLAATGREELGPRAKADLCALLAGDESLLASADVARLAGLCLGCGRCATVCSQGVDVPGLVAGLRAAHPDFKGWLWKTWLTHAKTLWPAGSAAARLVPESLRPDRFGPLLKMLAGLGAGPGLTPTLAPFLTPTSFPGTHRGERMLLFAGCTATLVRQQWLAAARSLLDGLGVDIQSGDFRCCGGGLKTAGFVDEARAMALHNIAVWRGAGRPKVVTFCVSCLSGLRGYDALFGDPAEAEVWRNSMTTLSILAKDTDFVISGAVPAQIAYHRPCHAHGADSDFLLLKAALGDRLVASTDRQCCGFGGVMSLGAPELADRVNARCWDQLAGAELVLTGCSACVARLAATAPQGVAVGHWLETVEIT</sequence>
<keyword evidence="1" id="KW-0004">4Fe-4S</keyword>
<organism evidence="7 8">
    <name type="scientific">Pseudodesulfovibrio aespoeensis (strain ATCC 700646 / DSM 10631 / Aspo-2)</name>
    <name type="common">Desulfovibrio aespoeensis</name>
    <dbReference type="NCBI Taxonomy" id="643562"/>
    <lineage>
        <taxon>Bacteria</taxon>
        <taxon>Pseudomonadati</taxon>
        <taxon>Thermodesulfobacteriota</taxon>
        <taxon>Desulfovibrionia</taxon>
        <taxon>Desulfovibrionales</taxon>
        <taxon>Desulfovibrionaceae</taxon>
    </lineage>
</organism>
<dbReference type="EMBL" id="CP002431">
    <property type="protein sequence ID" value="ADU61809.1"/>
    <property type="molecule type" value="Genomic_DNA"/>
</dbReference>
<dbReference type="InterPro" id="IPR017896">
    <property type="entry name" value="4Fe4S_Fe-S-bd"/>
</dbReference>
<dbReference type="PROSITE" id="PS00198">
    <property type="entry name" value="4FE4S_FER_1"/>
    <property type="match status" value="1"/>
</dbReference>
<reference evidence="8" key="1">
    <citation type="submission" date="2010-12" db="EMBL/GenBank/DDBJ databases">
        <title>Complete sequence of Desulfovibrio aespoeensis Aspo-2.</title>
        <authorList>
            <consortium name="US DOE Joint Genome Institute"/>
            <person name="Lucas S."/>
            <person name="Copeland A."/>
            <person name="Lapidus A."/>
            <person name="Cheng J.-F."/>
            <person name="Goodwin L."/>
            <person name="Pitluck S."/>
            <person name="Chertkov O."/>
            <person name="Misra M."/>
            <person name="Detter J.C."/>
            <person name="Han C."/>
            <person name="Tapia R."/>
            <person name="Land M."/>
            <person name="Hauser L."/>
            <person name="Kyrpides N."/>
            <person name="Ivanova N."/>
            <person name="Ovchinnikova G."/>
            <person name="Pedersen K."/>
            <person name="Jagevall S."/>
            <person name="Hazen T."/>
            <person name="Woyke T."/>
        </authorList>
    </citation>
    <scope>NUCLEOTIDE SEQUENCE [LARGE SCALE GENOMIC DNA]</scope>
    <source>
        <strain evidence="8">ATCC 700646 / DSM 10631 / Aspo-2</strain>
    </source>
</reference>
<dbReference type="KEGG" id="das:Daes_0792"/>
<reference evidence="7 8" key="2">
    <citation type="journal article" date="2014" name="Genome Announc.">
        <title>Complete Genome Sequence of the Subsurface, Mesophilic Sulfate-Reducing Bacterium Desulfovibrio aespoeensis Aspo-2.</title>
        <authorList>
            <person name="Pedersen K."/>
            <person name="Bengtsson A."/>
            <person name="Edlund J."/>
            <person name="Rabe L."/>
            <person name="Hazen T."/>
            <person name="Chakraborty R."/>
            <person name="Goodwin L."/>
            <person name="Shapiro N."/>
        </authorList>
    </citation>
    <scope>NUCLEOTIDE SEQUENCE [LARGE SCALE GENOMIC DNA]</scope>
    <source>
        <strain evidence="8">ATCC 700646 / DSM 10631 / Aspo-2</strain>
    </source>
</reference>
<proteinExistence type="predicted"/>
<evidence type="ECO:0000259" key="6">
    <source>
        <dbReference type="PROSITE" id="PS51379"/>
    </source>
</evidence>
<dbReference type="PANTHER" id="PTHR32479">
    <property type="entry name" value="GLYCOLATE OXIDASE IRON-SULFUR SUBUNIT"/>
    <property type="match status" value="1"/>
</dbReference>
<dbReference type="GO" id="GO:0051539">
    <property type="term" value="F:4 iron, 4 sulfur cluster binding"/>
    <property type="evidence" value="ECO:0007669"/>
    <property type="project" value="UniProtKB-KW"/>
</dbReference>
<evidence type="ECO:0000256" key="2">
    <source>
        <dbReference type="ARBA" id="ARBA00022723"/>
    </source>
</evidence>
<name>E6VQT2_PSEA9</name>
<keyword evidence="3" id="KW-0677">Repeat</keyword>
<evidence type="ECO:0000256" key="1">
    <source>
        <dbReference type="ARBA" id="ARBA00022485"/>
    </source>
</evidence>
<keyword evidence="8" id="KW-1185">Reference proteome</keyword>
<evidence type="ECO:0000313" key="8">
    <source>
        <dbReference type="Proteomes" id="UP000002191"/>
    </source>
</evidence>
<dbReference type="RefSeq" id="WP_013513740.1">
    <property type="nucleotide sequence ID" value="NC_014844.1"/>
</dbReference>
<dbReference type="GO" id="GO:0016491">
    <property type="term" value="F:oxidoreductase activity"/>
    <property type="evidence" value="ECO:0007669"/>
    <property type="project" value="UniProtKB-ARBA"/>
</dbReference>
<accession>E6VQT2</accession>
<feature type="domain" description="4Fe-4S ferredoxin-type" evidence="6">
    <location>
        <begin position="1"/>
        <end position="25"/>
    </location>
</feature>
<protein>
    <recommendedName>
        <fullName evidence="6">4Fe-4S ferredoxin-type domain-containing protein</fullName>
    </recommendedName>
</protein>